<feature type="region of interest" description="Disordered" evidence="1">
    <location>
        <begin position="748"/>
        <end position="796"/>
    </location>
</feature>
<evidence type="ECO:0000313" key="4">
    <source>
        <dbReference type="Proteomes" id="UP001642484"/>
    </source>
</evidence>
<accession>A0ABP0J3P7</accession>
<dbReference type="InterPro" id="IPR036397">
    <property type="entry name" value="RNaseH_sf"/>
</dbReference>
<feature type="region of interest" description="Disordered" evidence="1">
    <location>
        <begin position="279"/>
        <end position="304"/>
    </location>
</feature>
<reference evidence="3 4" key="1">
    <citation type="submission" date="2024-02" db="EMBL/GenBank/DDBJ databases">
        <authorList>
            <person name="Chen Y."/>
            <person name="Shah S."/>
            <person name="Dougan E. K."/>
            <person name="Thang M."/>
            <person name="Chan C."/>
        </authorList>
    </citation>
    <scope>NUCLEOTIDE SEQUENCE [LARGE SCALE GENOMIC DNA]</scope>
</reference>
<feature type="compositionally biased region" description="Basic and acidic residues" evidence="1">
    <location>
        <begin position="749"/>
        <end position="766"/>
    </location>
</feature>
<keyword evidence="4" id="KW-1185">Reference proteome</keyword>
<feature type="region of interest" description="Disordered" evidence="1">
    <location>
        <begin position="57"/>
        <end position="150"/>
    </location>
</feature>
<evidence type="ECO:0000259" key="2">
    <source>
        <dbReference type="PROSITE" id="PS50994"/>
    </source>
</evidence>
<feature type="compositionally biased region" description="Acidic residues" evidence="1">
    <location>
        <begin position="294"/>
        <end position="304"/>
    </location>
</feature>
<evidence type="ECO:0000256" key="1">
    <source>
        <dbReference type="SAM" id="MobiDB-lite"/>
    </source>
</evidence>
<dbReference type="Gene3D" id="3.30.420.10">
    <property type="entry name" value="Ribonuclease H-like superfamily/Ribonuclease H"/>
    <property type="match status" value="1"/>
</dbReference>
<dbReference type="EMBL" id="CAXAMN010004369">
    <property type="protein sequence ID" value="CAK9008844.1"/>
    <property type="molecule type" value="Genomic_DNA"/>
</dbReference>
<organism evidence="3 4">
    <name type="scientific">Durusdinium trenchii</name>
    <dbReference type="NCBI Taxonomy" id="1381693"/>
    <lineage>
        <taxon>Eukaryota</taxon>
        <taxon>Sar</taxon>
        <taxon>Alveolata</taxon>
        <taxon>Dinophyceae</taxon>
        <taxon>Suessiales</taxon>
        <taxon>Symbiodiniaceae</taxon>
        <taxon>Durusdinium</taxon>
    </lineage>
</organism>
<proteinExistence type="predicted"/>
<dbReference type="InterPro" id="IPR001584">
    <property type="entry name" value="Integrase_cat-core"/>
</dbReference>
<feature type="compositionally biased region" description="Polar residues" evidence="1">
    <location>
        <begin position="1121"/>
        <end position="1130"/>
    </location>
</feature>
<gene>
    <name evidence="3" type="ORF">CCMP2556_LOCUS9411</name>
</gene>
<dbReference type="Proteomes" id="UP001642484">
    <property type="component" value="Unassembled WGS sequence"/>
</dbReference>
<sequence>MATSSLVDSLPNGWTHAELAELEETLATETGADPGALTSDSRPWRCLRCHSSHWAPLGTDTYTQSEDQRATDPAREAGVPLPAMLPIEARGKGVGKSSDDSELLKVMKQLLEERKNDKSSQSSWDTRKGPSPGIKWKGGTPPNPPKWNYSSSDLRAFSKFEREAEAESEHMELSRVNDKNGVDYILSCLKGPLEQKVLYQKRALLANYEVVARTANETIRQYINRYKRIERDLQAVGIQTGKGGYPPRKVFQAEHETAHEAENEDELAMADMAAEDEEFFEPEENPDASPPVDPDPDQEDDDDLGASLSELASVLTALAKEEKARARLQLGGPNPRLPLVVTYGDEQPQDPQDPFYTFPANLMVDVPDAPFVYVTETIDLAGYMVLDTACSMRPMFHDLTMNDYQGSGYTREEFENIMECYEEREPTSDNPDQYHSDLETPIDYATGWDLQKTAHLDQLKPLILIQGIDCRDWCILQDNTNYVRRKILLLMRRAKARRLLKKVCQWCRKQVDEGRMFLLENPTTSRIWFEPVMTSLLNLPGVTTITCHAGSYGAQDSEGNMIRKGHRFMGNCPHVLARLSRKLTPDQQKQCVPLQGKETTLSQHYPPEMVAEILRGVREEVHHRHPDRQRQPRTFFTTFMVTAVDQWAEALQMADSTFQVTRYKSFTLPTSDPLFLKALELSQWKHMERVQIPGGFPGTCLTHRAAVLRYTDGQVDVIEEDLQELRHPKARFKKPVDVGIFMFGQARQAEPHASHPPEAKRLRPDQDDTATTQASDRPDDNPRSIMPNPSEDITFPDTLKISAEIKNSLRRMHKNLAHPRPAELKRLLDGISDQRIHTAVESMSCDTCNRTKGPSRPAPSGVMADDGASQFADRVQMDIFYVRDLTGANHMILGVICEVTHLHLGFLLQNRSPEEITRCFTLGWARAFGFPLRIRTDPDGSIRAAFEAAMDEAGVYMDYVPAEAHNKIGLIERHNATYRSLMERVIEQQAVVGSNQMELTTAAAAHAKNSCTWSAGRPPYVAAFGRIPRQGMELLSDPHGLVTGQTRAQAQQLADTLRVEAQQQIAAMSVDSTFRRALLRNTAPTEQDIPEVGSIVAYWRWTAMRQETRVQIRKALRQASHNLDDNNIQDDTVPAPPEQLDDPDQPLENDDHELIPEVSEPALPLLVPQASRANQQAHHTEEAVQTDPYLQQQSGAPQVEYHLNVHSPTYKQTIIHHTPTSTAEYTIRHDTRAMDAAGSECPQASEAEVIDVDGLSDKTPPLQKDHLAHVVPSTPPDLALDTRQTSKRSSTEMEQPIPEQAPRASADFAALLTKHIRQQRIGNNTYILHGYQNIAKVVWDTPYDSDQDGRTILPERTNLITELWHEPYAAHLSSLETTPDGIQFRDHYQDGSEHVKMPYACHYAFQAYRAVPGYTGTGESSDSEASADDMTAGHQGTTKTLTRQEQKALDKEVPWQAILEMNQEDIDKYVDSAKAEETSWQQFNSVIPLTTQEASQVFKDPILKKRILRSRAAYRDKAKGQGPLKAKTRVVALGHLDPDLKELCRESATPTRQSEYVLYAIFIAGTFRSPLYKIVGNIYGLASAPRTWSLHVVKELTTKAGFRQHSLDTMLFYLWERLPGDEHESLAAVLVAYVDDFLLTHNERWDRSKLTRLFQWGSQDALTEQQSLVFKGKEVSLKRQGEVCYLALTQSKFIAGMKVGNVACKKRLDQVIQPEDMPEFRSVAGCLQWLAGQCRPEVASTVSLRSRGTKSTYKDLQCLYDAVQSTLSAEASACDTGIDRAAFLSFLLSEMIFCCPSFKLTRTLRIIGATDCRSLYDVLVSENPRTEDKRTIVVIRAIQQYLQRPDVHWVPTRLQWADSLTKLSDKLVTTFMQWLEKPWIQLRETVARPHQAQQNIMSVNFEHDMPQDRTRMS</sequence>
<feature type="region of interest" description="Disordered" evidence="1">
    <location>
        <begin position="1415"/>
        <end position="1447"/>
    </location>
</feature>
<feature type="compositionally biased region" description="Basic and acidic residues" evidence="1">
    <location>
        <begin position="66"/>
        <end position="75"/>
    </location>
</feature>
<dbReference type="PROSITE" id="PS50994">
    <property type="entry name" value="INTEGRASE"/>
    <property type="match status" value="1"/>
</dbReference>
<evidence type="ECO:0000313" key="3">
    <source>
        <dbReference type="EMBL" id="CAK9008844.1"/>
    </source>
</evidence>
<feature type="domain" description="Integrase catalytic" evidence="2">
    <location>
        <begin position="855"/>
        <end position="1027"/>
    </location>
</feature>
<comment type="caution">
    <text evidence="3">The sequence shown here is derived from an EMBL/GenBank/DDBJ whole genome shotgun (WGS) entry which is preliminary data.</text>
</comment>
<name>A0ABP0J3P7_9DINO</name>
<feature type="compositionally biased region" description="Basic and acidic residues" evidence="1">
    <location>
        <begin position="97"/>
        <end position="118"/>
    </location>
</feature>
<feature type="region of interest" description="Disordered" evidence="1">
    <location>
        <begin position="1267"/>
        <end position="1301"/>
    </location>
</feature>
<feature type="compositionally biased region" description="Acidic residues" evidence="1">
    <location>
        <begin position="1139"/>
        <end position="1148"/>
    </location>
</feature>
<feature type="region of interest" description="Disordered" evidence="1">
    <location>
        <begin position="1121"/>
        <end position="1148"/>
    </location>
</feature>
<protein>
    <recommendedName>
        <fullName evidence="2">Integrase catalytic domain-containing protein</fullName>
    </recommendedName>
</protein>